<dbReference type="Proteomes" id="UP001442841">
    <property type="component" value="Chromosome"/>
</dbReference>
<feature type="domain" description="HTH cro/C1-type" evidence="2">
    <location>
        <begin position="27"/>
        <end position="81"/>
    </location>
</feature>
<feature type="region of interest" description="Disordered" evidence="1">
    <location>
        <begin position="150"/>
        <end position="178"/>
    </location>
</feature>
<dbReference type="SMART" id="SM00530">
    <property type="entry name" value="HTH_XRE"/>
    <property type="match status" value="1"/>
</dbReference>
<gene>
    <name evidence="3" type="ORF">AADG42_17265</name>
</gene>
<sequence>MSAHPTAIAPSRPGSDVAATFDAGGLIRRVRRVCDLSQRDLAERLGVHHSTVARWETNAVEPTLGAFARILALAGWTLEAVDPAGAESHETIQPMRGDAARDRQGRRYPAHLDLIGFDEIGPYRVRYDRPRQGFPRRAARREYRDCLRAATDAPPLSDHPSEGELARQKAARSEKRRARQKAHRDAYCDALVAAGEPDPRTPGPTCSCCDQCFDLPGCAPACSCRCETAIIHPDGTAEILIEEILW</sequence>
<evidence type="ECO:0000256" key="1">
    <source>
        <dbReference type="SAM" id="MobiDB-lite"/>
    </source>
</evidence>
<dbReference type="Gene3D" id="1.10.260.40">
    <property type="entry name" value="lambda repressor-like DNA-binding domains"/>
    <property type="match status" value="1"/>
</dbReference>
<dbReference type="Pfam" id="PF01381">
    <property type="entry name" value="HTH_3"/>
    <property type="match status" value="1"/>
</dbReference>
<dbReference type="CDD" id="cd00093">
    <property type="entry name" value="HTH_XRE"/>
    <property type="match status" value="1"/>
</dbReference>
<dbReference type="InterPro" id="IPR001387">
    <property type="entry name" value="Cro/C1-type_HTH"/>
</dbReference>
<evidence type="ECO:0000313" key="4">
    <source>
        <dbReference type="Proteomes" id="UP001442841"/>
    </source>
</evidence>
<dbReference type="SUPFAM" id="SSF47413">
    <property type="entry name" value="lambda repressor-like DNA-binding domains"/>
    <property type="match status" value="1"/>
</dbReference>
<feature type="compositionally biased region" description="Basic and acidic residues" evidence="1">
    <location>
        <begin position="159"/>
        <end position="173"/>
    </location>
</feature>
<dbReference type="PROSITE" id="PS50943">
    <property type="entry name" value="HTH_CROC1"/>
    <property type="match status" value="1"/>
</dbReference>
<dbReference type="EMBL" id="CP154795">
    <property type="protein sequence ID" value="XAN08984.1"/>
    <property type="molecule type" value="Genomic_DNA"/>
</dbReference>
<protein>
    <submittedName>
        <fullName evidence="3">Helix-turn-helix transcriptional regulator</fullName>
    </submittedName>
</protein>
<name>A0ABZ3FSB9_9ACTN</name>
<dbReference type="InterPro" id="IPR010982">
    <property type="entry name" value="Lambda_DNA-bd_dom_sf"/>
</dbReference>
<organism evidence="3 4">
    <name type="scientific">Ammonicoccus fulvus</name>
    <dbReference type="NCBI Taxonomy" id="3138240"/>
    <lineage>
        <taxon>Bacteria</taxon>
        <taxon>Bacillati</taxon>
        <taxon>Actinomycetota</taxon>
        <taxon>Actinomycetes</taxon>
        <taxon>Propionibacteriales</taxon>
        <taxon>Propionibacteriaceae</taxon>
        <taxon>Ammonicoccus</taxon>
    </lineage>
</organism>
<keyword evidence="4" id="KW-1185">Reference proteome</keyword>
<proteinExistence type="predicted"/>
<reference evidence="3 4" key="1">
    <citation type="submission" date="2024-04" db="EMBL/GenBank/DDBJ databases">
        <title>Isolation of an actinomycete strain from pig manure.</title>
        <authorList>
            <person name="Gong T."/>
            <person name="Yu Z."/>
            <person name="An M."/>
            <person name="Wei C."/>
            <person name="Yang W."/>
            <person name="Liu L."/>
        </authorList>
    </citation>
    <scope>NUCLEOTIDE SEQUENCE [LARGE SCALE GENOMIC DNA]</scope>
    <source>
        <strain evidence="3 4">ZF39</strain>
    </source>
</reference>
<dbReference type="RefSeq" id="WP_425310419.1">
    <property type="nucleotide sequence ID" value="NZ_CP154795.1"/>
</dbReference>
<evidence type="ECO:0000313" key="3">
    <source>
        <dbReference type="EMBL" id="XAN08984.1"/>
    </source>
</evidence>
<accession>A0ABZ3FSB9</accession>
<evidence type="ECO:0000259" key="2">
    <source>
        <dbReference type="PROSITE" id="PS50943"/>
    </source>
</evidence>